<evidence type="ECO:0000313" key="1">
    <source>
        <dbReference type="EMBL" id="AVK09082.1"/>
    </source>
</evidence>
<gene>
    <name evidence="1" type="ORF">CSB93_0595</name>
</gene>
<accession>A0A2R3J4G2</accession>
<organism evidence="1 2">
    <name type="scientific">Pseudomonas paraeruginosa</name>
    <dbReference type="NCBI Taxonomy" id="2994495"/>
    <lineage>
        <taxon>Bacteria</taxon>
        <taxon>Pseudomonadati</taxon>
        <taxon>Pseudomonadota</taxon>
        <taxon>Gammaproteobacteria</taxon>
        <taxon>Pseudomonadales</taxon>
        <taxon>Pseudomonadaceae</taxon>
        <taxon>Pseudomonas</taxon>
    </lineage>
</organism>
<sequence length="38" mass="4375">MARLALHMGDQAKSAVILERFRMVQTCFHKELSPAKLF</sequence>
<proteinExistence type="predicted"/>
<dbReference type="Proteomes" id="UP000238390">
    <property type="component" value="Chromosome"/>
</dbReference>
<protein>
    <submittedName>
        <fullName evidence="1">Glutamate synthase large chain</fullName>
    </submittedName>
</protein>
<keyword evidence="2" id="KW-1185">Reference proteome</keyword>
<name>A0A2R3J4G2_9PSED</name>
<dbReference type="EMBL" id="CP027169">
    <property type="protein sequence ID" value="AVK09082.1"/>
    <property type="molecule type" value="Genomic_DNA"/>
</dbReference>
<dbReference type="AlphaFoldDB" id="A0A2R3J4G2"/>
<evidence type="ECO:0000313" key="2">
    <source>
        <dbReference type="Proteomes" id="UP000238390"/>
    </source>
</evidence>
<reference evidence="1 2" key="1">
    <citation type="submission" date="2018-02" db="EMBL/GenBank/DDBJ databases">
        <title>FDA/CDC Antimicrobial Resistant Isolate Bank Genome Sequencing.</title>
        <authorList>
            <person name="Benahmed F.H."/>
            <person name="Lutgring J.D."/>
            <person name="Yoo B."/>
            <person name="Machado M."/>
            <person name="Brown A."/>
            <person name="McAllister G."/>
            <person name="Perry A."/>
            <person name="Halpin A.L."/>
            <person name="Vavikolanu K."/>
            <person name="Ott S."/>
            <person name="Zhao X."/>
            <person name="Tallon L.J."/>
            <person name="Sadzewicz L."/>
            <person name="Aluvathingal J."/>
            <person name="Nadendla S."/>
            <person name="Voskania-kordi A."/>
            <person name="Simonyan V."/>
            <person name="Patel J."/>
            <person name="Shawar R.M."/>
        </authorList>
    </citation>
    <scope>NUCLEOTIDE SEQUENCE [LARGE SCALE GENOMIC DNA]</scope>
    <source>
        <strain evidence="1 2">AR_0356</strain>
    </source>
</reference>